<dbReference type="RefSeq" id="WP_200483977.1">
    <property type="nucleotide sequence ID" value="NZ_JAEPIV010000001.1"/>
</dbReference>
<protein>
    <recommendedName>
        <fullName evidence="4">Protein phosphatase 2C domain-containing protein</fullName>
    </recommendedName>
</protein>
<dbReference type="Proteomes" id="UP000654452">
    <property type="component" value="Unassembled WGS sequence"/>
</dbReference>
<evidence type="ECO:0000256" key="1">
    <source>
        <dbReference type="SAM" id="MobiDB-lite"/>
    </source>
</evidence>
<reference evidence="2 3" key="1">
    <citation type="submission" date="2021-01" db="EMBL/GenBank/DDBJ databases">
        <title>Azospirillum sp. YIM DDC1 draft genome.</title>
        <authorList>
            <person name="Wang Y.-X."/>
        </authorList>
    </citation>
    <scope>NUCLEOTIDE SEQUENCE [LARGE SCALE GENOMIC DNA]</scope>
    <source>
        <strain evidence="2 3">YIM DDC1</strain>
    </source>
</reference>
<gene>
    <name evidence="2" type="ORF">JJL56_01915</name>
</gene>
<evidence type="ECO:0008006" key="4">
    <source>
        <dbReference type="Google" id="ProtNLM"/>
    </source>
</evidence>
<evidence type="ECO:0000313" key="3">
    <source>
        <dbReference type="Proteomes" id="UP000654452"/>
    </source>
</evidence>
<organism evidence="2 3">
    <name type="scientific">Azospirillum aestuarii</name>
    <dbReference type="NCBI Taxonomy" id="2802052"/>
    <lineage>
        <taxon>Bacteria</taxon>
        <taxon>Pseudomonadati</taxon>
        <taxon>Pseudomonadota</taxon>
        <taxon>Alphaproteobacteria</taxon>
        <taxon>Rhodospirillales</taxon>
        <taxon>Azospirillaceae</taxon>
        <taxon>Azospirillum</taxon>
    </lineage>
</organism>
<name>A0ABS1HS94_9PROT</name>
<keyword evidence="3" id="KW-1185">Reference proteome</keyword>
<dbReference type="EMBL" id="JAEPIV010000001">
    <property type="protein sequence ID" value="MBK4717615.1"/>
    <property type="molecule type" value="Genomic_DNA"/>
</dbReference>
<evidence type="ECO:0000313" key="2">
    <source>
        <dbReference type="EMBL" id="MBK4717615.1"/>
    </source>
</evidence>
<sequence>MFLRFVDSVPKRRGPDRNEDATDGHAYRGLYAVSDGASESYAPALWARLVTQRFLANQRIDAVWLRAACGLFASHFDRESMSWSAQAAYDRGSFATLLGLRFTGAGRRAEVLAIGDSLAVLADGEAVIDSFPYAEADEFRQNPLLISTLMERNADVQNQLLSGSAHRCWDLSSLPKPRILCMTDALGAWLLEDRRERLPILLSLRTKLQFRSLVDAERAAGRLRRDDTTLLVFQ</sequence>
<feature type="region of interest" description="Disordered" evidence="1">
    <location>
        <begin position="1"/>
        <end position="21"/>
    </location>
</feature>
<accession>A0ABS1HS94</accession>
<dbReference type="InterPro" id="IPR036457">
    <property type="entry name" value="PPM-type-like_dom_sf"/>
</dbReference>
<feature type="compositionally biased region" description="Basic and acidic residues" evidence="1">
    <location>
        <begin position="9"/>
        <end position="21"/>
    </location>
</feature>
<comment type="caution">
    <text evidence="2">The sequence shown here is derived from an EMBL/GenBank/DDBJ whole genome shotgun (WGS) entry which is preliminary data.</text>
</comment>
<proteinExistence type="predicted"/>
<dbReference type="SUPFAM" id="SSF81606">
    <property type="entry name" value="PP2C-like"/>
    <property type="match status" value="1"/>
</dbReference>